<proteinExistence type="predicted"/>
<organism evidence="2 3">
    <name type="scientific">Liparis tanakae</name>
    <name type="common">Tanaka's snailfish</name>
    <dbReference type="NCBI Taxonomy" id="230148"/>
    <lineage>
        <taxon>Eukaryota</taxon>
        <taxon>Metazoa</taxon>
        <taxon>Chordata</taxon>
        <taxon>Craniata</taxon>
        <taxon>Vertebrata</taxon>
        <taxon>Euteleostomi</taxon>
        <taxon>Actinopterygii</taxon>
        <taxon>Neopterygii</taxon>
        <taxon>Teleostei</taxon>
        <taxon>Neoteleostei</taxon>
        <taxon>Acanthomorphata</taxon>
        <taxon>Eupercaria</taxon>
        <taxon>Perciformes</taxon>
        <taxon>Cottioidei</taxon>
        <taxon>Cottales</taxon>
        <taxon>Liparidae</taxon>
        <taxon>Liparis</taxon>
    </lineage>
</organism>
<evidence type="ECO:0000313" key="2">
    <source>
        <dbReference type="EMBL" id="TNN63942.1"/>
    </source>
</evidence>
<keyword evidence="3" id="KW-1185">Reference proteome</keyword>
<name>A0A4Z2HGI0_9TELE</name>
<evidence type="ECO:0000313" key="3">
    <source>
        <dbReference type="Proteomes" id="UP000314294"/>
    </source>
</evidence>
<feature type="compositionally biased region" description="Polar residues" evidence="1">
    <location>
        <begin position="151"/>
        <end position="167"/>
    </location>
</feature>
<accession>A0A4Z2HGI0</accession>
<protein>
    <submittedName>
        <fullName evidence="2">Uncharacterized protein</fullName>
    </submittedName>
</protein>
<dbReference type="Proteomes" id="UP000314294">
    <property type="component" value="Unassembled WGS sequence"/>
</dbReference>
<feature type="region of interest" description="Disordered" evidence="1">
    <location>
        <begin position="140"/>
        <end position="187"/>
    </location>
</feature>
<comment type="caution">
    <text evidence="2">The sequence shown here is derived from an EMBL/GenBank/DDBJ whole genome shotgun (WGS) entry which is preliminary data.</text>
</comment>
<dbReference type="AlphaFoldDB" id="A0A4Z2HGI0"/>
<dbReference type="EMBL" id="SRLO01000262">
    <property type="protein sequence ID" value="TNN63942.1"/>
    <property type="molecule type" value="Genomic_DNA"/>
</dbReference>
<sequence length="283" mass="30721">MMVFSASSRAHTSRSMSLTNSACFECPSTSFLASCRFSTRLLYSCGLALRTNSGSLRTEKARNCDGTIPGISVLIPVALTANIPRSRFISPSPSVFSSLLRARWNRSGVTFTEHSARALRQTADAAAGLQLFLRPAGGAARIQTPERRSEATQGPKQSSRSTQQQPDATERSRRAWRPQQTPLPGEVAAESVVRAEVQGAVSLSERWQSVDEKHWLAAGAVDDPDTISAGPTYLLNLLQAEEESLFSPATFPPATLFPSLPFVLLPDEEITISERPMNRANDA</sequence>
<reference evidence="2 3" key="1">
    <citation type="submission" date="2019-03" db="EMBL/GenBank/DDBJ databases">
        <title>First draft genome of Liparis tanakae, snailfish: a comprehensive survey of snailfish specific genes.</title>
        <authorList>
            <person name="Kim W."/>
            <person name="Song I."/>
            <person name="Jeong J.-H."/>
            <person name="Kim D."/>
            <person name="Kim S."/>
            <person name="Ryu S."/>
            <person name="Song J.Y."/>
            <person name="Lee S.K."/>
        </authorList>
    </citation>
    <scope>NUCLEOTIDE SEQUENCE [LARGE SCALE GENOMIC DNA]</scope>
    <source>
        <tissue evidence="2">Muscle</tissue>
    </source>
</reference>
<evidence type="ECO:0000256" key="1">
    <source>
        <dbReference type="SAM" id="MobiDB-lite"/>
    </source>
</evidence>
<gene>
    <name evidence="2" type="ORF">EYF80_025875</name>
</gene>